<reference evidence="1" key="1">
    <citation type="journal article" date="2023" name="IScience">
        <title>Live-bearing cockroach genome reveals convergent evolutionary mechanisms linked to viviparity in insects and beyond.</title>
        <authorList>
            <person name="Fouks B."/>
            <person name="Harrison M.C."/>
            <person name="Mikhailova A.A."/>
            <person name="Marchal E."/>
            <person name="English S."/>
            <person name="Carruthers M."/>
            <person name="Jennings E.C."/>
            <person name="Chiamaka E.L."/>
            <person name="Frigard R.A."/>
            <person name="Pippel M."/>
            <person name="Attardo G.M."/>
            <person name="Benoit J.B."/>
            <person name="Bornberg-Bauer E."/>
            <person name="Tobe S.S."/>
        </authorList>
    </citation>
    <scope>NUCLEOTIDE SEQUENCE</scope>
    <source>
        <strain evidence="1">Stay&amp;Tobe</strain>
    </source>
</reference>
<evidence type="ECO:0000313" key="1">
    <source>
        <dbReference type="EMBL" id="KAJ9574138.1"/>
    </source>
</evidence>
<organism evidence="1 2">
    <name type="scientific">Diploptera punctata</name>
    <name type="common">Pacific beetle cockroach</name>
    <dbReference type="NCBI Taxonomy" id="6984"/>
    <lineage>
        <taxon>Eukaryota</taxon>
        <taxon>Metazoa</taxon>
        <taxon>Ecdysozoa</taxon>
        <taxon>Arthropoda</taxon>
        <taxon>Hexapoda</taxon>
        <taxon>Insecta</taxon>
        <taxon>Pterygota</taxon>
        <taxon>Neoptera</taxon>
        <taxon>Polyneoptera</taxon>
        <taxon>Dictyoptera</taxon>
        <taxon>Blattodea</taxon>
        <taxon>Blaberoidea</taxon>
        <taxon>Blaberidae</taxon>
        <taxon>Diplopterinae</taxon>
        <taxon>Diploptera</taxon>
    </lineage>
</organism>
<accession>A0AAD8E1S4</accession>
<reference evidence="1" key="2">
    <citation type="submission" date="2023-05" db="EMBL/GenBank/DDBJ databases">
        <authorList>
            <person name="Fouks B."/>
        </authorList>
    </citation>
    <scope>NUCLEOTIDE SEQUENCE</scope>
    <source>
        <strain evidence="1">Stay&amp;Tobe</strain>
        <tissue evidence="1">Testes</tissue>
    </source>
</reference>
<comment type="caution">
    <text evidence="1">The sequence shown here is derived from an EMBL/GenBank/DDBJ whole genome shotgun (WGS) entry which is preliminary data.</text>
</comment>
<gene>
    <name evidence="1" type="ORF">L9F63_008471</name>
</gene>
<dbReference type="Proteomes" id="UP001233999">
    <property type="component" value="Unassembled WGS sequence"/>
</dbReference>
<evidence type="ECO:0000313" key="2">
    <source>
        <dbReference type="Proteomes" id="UP001233999"/>
    </source>
</evidence>
<dbReference type="AlphaFoldDB" id="A0AAD8E1S4"/>
<feature type="non-terminal residue" evidence="1">
    <location>
        <position position="74"/>
    </location>
</feature>
<dbReference type="EMBL" id="JASPKZ010010653">
    <property type="protein sequence ID" value="KAJ9574138.1"/>
    <property type="molecule type" value="Genomic_DNA"/>
</dbReference>
<sequence>VSSNARAFSTNLGRFKSVFISITLDKKLVCVFNLVGCNCLFSHFVFRSLSPSSVASGRPVLCRFLVVSFLLLST</sequence>
<name>A0AAD8E1S4_DIPPU</name>
<proteinExistence type="predicted"/>
<protein>
    <submittedName>
        <fullName evidence="1">Uncharacterized protein</fullName>
    </submittedName>
</protein>
<keyword evidence="2" id="KW-1185">Reference proteome</keyword>
<feature type="non-terminal residue" evidence="1">
    <location>
        <position position="1"/>
    </location>
</feature>